<proteinExistence type="predicted"/>
<dbReference type="Pfam" id="PF00561">
    <property type="entry name" value="Abhydrolase_1"/>
    <property type="match status" value="1"/>
</dbReference>
<evidence type="ECO:0000313" key="5">
    <source>
        <dbReference type="Proteomes" id="UP000196228"/>
    </source>
</evidence>
<dbReference type="SUPFAM" id="SSF53474">
    <property type="entry name" value="alpha/beta-Hydrolases"/>
    <property type="match status" value="1"/>
</dbReference>
<name>A0A1Y0HSU5_CELCE</name>
<accession>A0A1Y0HSU5</accession>
<dbReference type="InterPro" id="IPR000639">
    <property type="entry name" value="Epox_hydrolase-like"/>
</dbReference>
<evidence type="ECO:0000256" key="1">
    <source>
        <dbReference type="ARBA" id="ARBA00022801"/>
    </source>
</evidence>
<dbReference type="KEGG" id="cceu:CBR64_01570"/>
<sequence length="341" mass="37751">MVSTVAPIDRRTARIGTSPEGQAPVSHTIDFPEPTTVTVNGIELEVFEAGQENAGRPVVLCHGWPELAFSWRHQMAALAAAGYHVIAPNQRGFGGSSRPADVSDYDVVHLTGDLVGLLDHYGYEDAAFVGHDWGANVVWSAAVLHPARVRTVVALSVPYLERGEVPPLAFIEAVVGGDSYLVHFNRRPGVADAVFDANARRFLRNLYRRNEPEGEPEPGTWLLDLAQAETPRGEPLMSDAELTVFVDAFEASGFTPSVNWYRNLDRNWELMKEVDPIVRQDALMVYGARDTVMRAPNLEAFVPRVEVVELDCGHWIQQELPEETTRLILGWLQRHGAAERA</sequence>
<dbReference type="GO" id="GO:0016787">
    <property type="term" value="F:hydrolase activity"/>
    <property type="evidence" value="ECO:0007669"/>
    <property type="project" value="UniProtKB-KW"/>
</dbReference>
<dbReference type="PRINTS" id="PR00412">
    <property type="entry name" value="EPOXHYDRLASE"/>
</dbReference>
<feature type="domain" description="AB hydrolase-1" evidence="3">
    <location>
        <begin position="57"/>
        <end position="317"/>
    </location>
</feature>
<dbReference type="AlphaFoldDB" id="A0A1Y0HSU5"/>
<dbReference type="Gene3D" id="3.40.50.1820">
    <property type="entry name" value="alpha/beta hydrolase"/>
    <property type="match status" value="1"/>
</dbReference>
<dbReference type="PRINTS" id="PR00111">
    <property type="entry name" value="ABHYDROLASE"/>
</dbReference>
<evidence type="ECO:0000256" key="2">
    <source>
        <dbReference type="SAM" id="MobiDB-lite"/>
    </source>
</evidence>
<evidence type="ECO:0000259" key="3">
    <source>
        <dbReference type="Pfam" id="PF00561"/>
    </source>
</evidence>
<dbReference type="PANTHER" id="PTHR43329">
    <property type="entry name" value="EPOXIDE HYDROLASE"/>
    <property type="match status" value="1"/>
</dbReference>
<dbReference type="OrthoDB" id="2987348at2"/>
<evidence type="ECO:0000313" key="4">
    <source>
        <dbReference type="EMBL" id="ARU50385.1"/>
    </source>
</evidence>
<dbReference type="InterPro" id="IPR029058">
    <property type="entry name" value="AB_hydrolase_fold"/>
</dbReference>
<reference evidence="4 5" key="1">
    <citation type="submission" date="2017-05" db="EMBL/GenBank/DDBJ databases">
        <authorList>
            <person name="Song R."/>
            <person name="Chenine A.L."/>
            <person name="Ruprecht R.M."/>
        </authorList>
    </citation>
    <scope>NUCLEOTIDE SEQUENCE [LARGE SCALE GENOMIC DNA]</scope>
    <source>
        <strain evidence="4 5">PSBB019</strain>
    </source>
</reference>
<dbReference type="Proteomes" id="UP000196228">
    <property type="component" value="Chromosome"/>
</dbReference>
<keyword evidence="1 4" id="KW-0378">Hydrolase</keyword>
<feature type="region of interest" description="Disordered" evidence="2">
    <location>
        <begin position="1"/>
        <end position="27"/>
    </location>
</feature>
<gene>
    <name evidence="4" type="ORF">CBR64_01570</name>
</gene>
<protein>
    <submittedName>
        <fullName evidence="4">Alpha/beta hydrolase</fullName>
    </submittedName>
</protein>
<dbReference type="InterPro" id="IPR000073">
    <property type="entry name" value="AB_hydrolase_1"/>
</dbReference>
<organism evidence="4 5">
    <name type="scientific">Cellulosimicrobium cellulans</name>
    <name type="common">Arthrobacter luteus</name>
    <dbReference type="NCBI Taxonomy" id="1710"/>
    <lineage>
        <taxon>Bacteria</taxon>
        <taxon>Bacillati</taxon>
        <taxon>Actinomycetota</taxon>
        <taxon>Actinomycetes</taxon>
        <taxon>Micrococcales</taxon>
        <taxon>Promicromonosporaceae</taxon>
        <taxon>Cellulosimicrobium</taxon>
    </lineage>
</organism>
<dbReference type="EMBL" id="CP021383">
    <property type="protein sequence ID" value="ARU50385.1"/>
    <property type="molecule type" value="Genomic_DNA"/>
</dbReference>